<organism evidence="7 8">
    <name type="scientific">Amborella trichopoda</name>
    <dbReference type="NCBI Taxonomy" id="13333"/>
    <lineage>
        <taxon>Eukaryota</taxon>
        <taxon>Viridiplantae</taxon>
        <taxon>Streptophyta</taxon>
        <taxon>Embryophyta</taxon>
        <taxon>Tracheophyta</taxon>
        <taxon>Spermatophyta</taxon>
        <taxon>Magnoliopsida</taxon>
        <taxon>Amborellales</taxon>
        <taxon>Amborellaceae</taxon>
        <taxon>Amborella</taxon>
    </lineage>
</organism>
<evidence type="ECO:0000256" key="6">
    <source>
        <dbReference type="SAM" id="MobiDB-lite"/>
    </source>
</evidence>
<keyword evidence="3" id="KW-0396">Initiation factor</keyword>
<reference evidence="8" key="1">
    <citation type="journal article" date="2013" name="Science">
        <title>The Amborella genome and the evolution of flowering plants.</title>
        <authorList>
            <consortium name="Amborella Genome Project"/>
        </authorList>
    </citation>
    <scope>NUCLEOTIDE SEQUENCE [LARGE SCALE GENOMIC DNA]</scope>
</reference>
<dbReference type="OMA" id="MIHRVEK"/>
<name>W1P6C4_AMBTC</name>
<protein>
    <submittedName>
        <fullName evidence="7">Uncharacterized protein</fullName>
    </submittedName>
</protein>
<accession>W1P6C4</accession>
<dbReference type="GO" id="GO:0003743">
    <property type="term" value="F:translation initiation factor activity"/>
    <property type="evidence" value="ECO:0007669"/>
    <property type="project" value="UniProtKB-KW"/>
</dbReference>
<dbReference type="PANTHER" id="PTHR10233">
    <property type="entry name" value="TRANSLATION INITIATION FACTOR EIF-2B"/>
    <property type="match status" value="1"/>
</dbReference>
<evidence type="ECO:0000256" key="3">
    <source>
        <dbReference type="ARBA" id="ARBA00022540"/>
    </source>
</evidence>
<gene>
    <name evidence="7" type="ORF">AMTR_s00003p00268020</name>
</gene>
<feature type="compositionally biased region" description="Basic and acidic residues" evidence="6">
    <location>
        <begin position="44"/>
        <end position="55"/>
    </location>
</feature>
<proteinExistence type="predicted"/>
<keyword evidence="4" id="KW-0648">Protein biosynthesis</keyword>
<dbReference type="eggNOG" id="KOG1467">
    <property type="taxonomic scope" value="Eukaryota"/>
</dbReference>
<dbReference type="Gramene" id="ERN03473">
    <property type="protein sequence ID" value="ERN03473"/>
    <property type="gene ID" value="AMTR_s00003p00268020"/>
</dbReference>
<evidence type="ECO:0000256" key="1">
    <source>
        <dbReference type="ARBA" id="ARBA00004514"/>
    </source>
</evidence>
<evidence type="ECO:0000313" key="7">
    <source>
        <dbReference type="EMBL" id="ERN03473.1"/>
    </source>
</evidence>
<comment type="subcellular location">
    <subcellularLocation>
        <location evidence="1">Cytoplasm</location>
        <location evidence="1">Cytosol</location>
    </subcellularLocation>
</comment>
<sequence>MPSGDKPAAALGEGANPNAKQAKSAKPPPQKKDGAPGASSGATSEKKGVDRPPERKGRKMFVLLVCNLMIHRVEKTKRRALVKPTETKNRVELFRHLPQYVHGAQLTVLESKFFEVDQMHPHPAVYRVGL</sequence>
<dbReference type="EMBL" id="KI394358">
    <property type="protein sequence ID" value="ERN03473.1"/>
    <property type="molecule type" value="Genomic_DNA"/>
</dbReference>
<dbReference type="PANTHER" id="PTHR10233:SF14">
    <property type="entry name" value="TRANSLATION INITIATION FACTOR EIF-2B SUBUNIT DELTA"/>
    <property type="match status" value="1"/>
</dbReference>
<dbReference type="HOGENOM" id="CLU_1940929_0_0_1"/>
<evidence type="ECO:0000256" key="2">
    <source>
        <dbReference type="ARBA" id="ARBA00022490"/>
    </source>
</evidence>
<feature type="compositionally biased region" description="Low complexity" evidence="6">
    <location>
        <begin position="15"/>
        <end position="25"/>
    </location>
</feature>
<evidence type="ECO:0000256" key="5">
    <source>
        <dbReference type="ARBA" id="ARBA00046432"/>
    </source>
</evidence>
<comment type="subunit">
    <text evidence="5">Component of the translation initiation factor 2B (eIF2B) complex which is a heterodecamer of two sets of five different subunits: alpha, beta, gamma, delta and epsilon. Subunits alpha, beta and delta comprise a regulatory subcomplex and subunits epsilon and gamma comprise a catalytic subcomplex. Within the complex, the hexameric regulatory complex resides at the center, with the two heterodimeric catalytic subcomplexes bound on opposite sides.</text>
</comment>
<feature type="region of interest" description="Disordered" evidence="6">
    <location>
        <begin position="1"/>
        <end position="56"/>
    </location>
</feature>
<evidence type="ECO:0000256" key="4">
    <source>
        <dbReference type="ARBA" id="ARBA00022917"/>
    </source>
</evidence>
<dbReference type="Proteomes" id="UP000017836">
    <property type="component" value="Unassembled WGS sequence"/>
</dbReference>
<keyword evidence="8" id="KW-1185">Reference proteome</keyword>
<dbReference type="GO" id="GO:0005829">
    <property type="term" value="C:cytosol"/>
    <property type="evidence" value="ECO:0007669"/>
    <property type="project" value="UniProtKB-SubCell"/>
</dbReference>
<keyword evidence="2" id="KW-0963">Cytoplasm</keyword>
<evidence type="ECO:0000313" key="8">
    <source>
        <dbReference type="Proteomes" id="UP000017836"/>
    </source>
</evidence>
<dbReference type="STRING" id="13333.W1P6C4"/>
<dbReference type="AlphaFoldDB" id="W1P6C4"/>